<sequence>MVRDVKRGSEDTLRDVGIMLVGSPAFEKWLTSYSDTSYHTTVFRSIFIKGRGRAAGGSSRLLHWPDGGGRRRLRRGPYPNPSRHTQPEGLTKSSNVGESVHMMTSLANSYAGSDNINN</sequence>
<evidence type="ECO:0000256" key="1">
    <source>
        <dbReference type="SAM" id="MobiDB-lite"/>
    </source>
</evidence>
<comment type="caution">
    <text evidence="2">The sequence shown here is derived from an EMBL/GenBank/DDBJ whole genome shotgun (WGS) entry which is preliminary data.</text>
</comment>
<reference evidence="2 3" key="1">
    <citation type="submission" date="2019-03" db="EMBL/GenBank/DDBJ databases">
        <title>First draft genome of Liparis tanakae, snailfish: a comprehensive survey of snailfish specific genes.</title>
        <authorList>
            <person name="Kim W."/>
            <person name="Song I."/>
            <person name="Jeong J.-H."/>
            <person name="Kim D."/>
            <person name="Kim S."/>
            <person name="Ryu S."/>
            <person name="Song J.Y."/>
            <person name="Lee S.K."/>
        </authorList>
    </citation>
    <scope>NUCLEOTIDE SEQUENCE [LARGE SCALE GENOMIC DNA]</scope>
    <source>
        <tissue evidence="2">Muscle</tissue>
    </source>
</reference>
<dbReference type="Proteomes" id="UP000314294">
    <property type="component" value="Unassembled WGS sequence"/>
</dbReference>
<name>A0A4Z2HYZ6_9TELE</name>
<evidence type="ECO:0000313" key="2">
    <source>
        <dbReference type="EMBL" id="TNN70791.1"/>
    </source>
</evidence>
<dbReference type="EMBL" id="SRLO01000158">
    <property type="protein sequence ID" value="TNN70791.1"/>
    <property type="molecule type" value="Genomic_DNA"/>
</dbReference>
<protein>
    <submittedName>
        <fullName evidence="2">Uncharacterized protein</fullName>
    </submittedName>
</protein>
<evidence type="ECO:0000313" key="3">
    <source>
        <dbReference type="Proteomes" id="UP000314294"/>
    </source>
</evidence>
<accession>A0A4Z2HYZ6</accession>
<gene>
    <name evidence="2" type="ORF">EYF80_018925</name>
</gene>
<proteinExistence type="predicted"/>
<organism evidence="2 3">
    <name type="scientific">Liparis tanakae</name>
    <name type="common">Tanaka's snailfish</name>
    <dbReference type="NCBI Taxonomy" id="230148"/>
    <lineage>
        <taxon>Eukaryota</taxon>
        <taxon>Metazoa</taxon>
        <taxon>Chordata</taxon>
        <taxon>Craniata</taxon>
        <taxon>Vertebrata</taxon>
        <taxon>Euteleostomi</taxon>
        <taxon>Actinopterygii</taxon>
        <taxon>Neopterygii</taxon>
        <taxon>Teleostei</taxon>
        <taxon>Neoteleostei</taxon>
        <taxon>Acanthomorphata</taxon>
        <taxon>Eupercaria</taxon>
        <taxon>Perciformes</taxon>
        <taxon>Cottioidei</taxon>
        <taxon>Cottales</taxon>
        <taxon>Liparidae</taxon>
        <taxon>Liparis</taxon>
    </lineage>
</organism>
<feature type="region of interest" description="Disordered" evidence="1">
    <location>
        <begin position="53"/>
        <end position="98"/>
    </location>
</feature>
<dbReference type="AlphaFoldDB" id="A0A4Z2HYZ6"/>
<keyword evidence="3" id="KW-1185">Reference proteome</keyword>